<evidence type="ECO:0000313" key="2">
    <source>
        <dbReference type="EMBL" id="GGO70672.1"/>
    </source>
</evidence>
<keyword evidence="3" id="KW-1185">Reference proteome</keyword>
<dbReference type="Pfam" id="PF09250">
    <property type="entry name" value="Prim-Pol"/>
    <property type="match status" value="1"/>
</dbReference>
<name>A0A917YZ54_9ACTN</name>
<dbReference type="Proteomes" id="UP000646523">
    <property type="component" value="Unassembled WGS sequence"/>
</dbReference>
<dbReference type="AlphaFoldDB" id="A0A917YZ54"/>
<dbReference type="EMBL" id="BMNH01000009">
    <property type="protein sequence ID" value="GGO70672.1"/>
    <property type="molecule type" value="Genomic_DNA"/>
</dbReference>
<dbReference type="CDD" id="cd04859">
    <property type="entry name" value="Prim_Pol"/>
    <property type="match status" value="1"/>
</dbReference>
<dbReference type="SUPFAM" id="SSF56747">
    <property type="entry name" value="Prim-pol domain"/>
    <property type="match status" value="1"/>
</dbReference>
<dbReference type="SMART" id="SM00943">
    <property type="entry name" value="Prim-Pol"/>
    <property type="match status" value="1"/>
</dbReference>
<protein>
    <recommendedName>
        <fullName evidence="1">DNA primase/polymerase bifunctional N-terminal domain-containing protein</fullName>
    </recommendedName>
</protein>
<reference evidence="2" key="1">
    <citation type="journal article" date="2014" name="Int. J. Syst. Evol. Microbiol.">
        <title>Complete genome sequence of Corynebacterium casei LMG S-19264T (=DSM 44701T), isolated from a smear-ripened cheese.</title>
        <authorList>
            <consortium name="US DOE Joint Genome Institute (JGI-PGF)"/>
            <person name="Walter F."/>
            <person name="Albersmeier A."/>
            <person name="Kalinowski J."/>
            <person name="Ruckert C."/>
        </authorList>
    </citation>
    <scope>NUCLEOTIDE SEQUENCE</scope>
    <source>
        <strain evidence="2">CGMCC 4.7368</strain>
    </source>
</reference>
<organism evidence="2 3">
    <name type="scientific">Nonomuraea cavernae</name>
    <dbReference type="NCBI Taxonomy" id="2045107"/>
    <lineage>
        <taxon>Bacteria</taxon>
        <taxon>Bacillati</taxon>
        <taxon>Actinomycetota</taxon>
        <taxon>Actinomycetes</taxon>
        <taxon>Streptosporangiales</taxon>
        <taxon>Streptosporangiaceae</taxon>
        <taxon>Nonomuraea</taxon>
    </lineage>
</organism>
<proteinExistence type="predicted"/>
<evidence type="ECO:0000259" key="1">
    <source>
        <dbReference type="SMART" id="SM00943"/>
    </source>
</evidence>
<dbReference type="InterPro" id="IPR015330">
    <property type="entry name" value="DNA_primase/pol_bifunc_N"/>
</dbReference>
<accession>A0A917YZ54</accession>
<feature type="domain" description="DNA primase/polymerase bifunctional N-terminal" evidence="1">
    <location>
        <begin position="8"/>
        <end position="161"/>
    </location>
</feature>
<evidence type="ECO:0000313" key="3">
    <source>
        <dbReference type="Proteomes" id="UP000646523"/>
    </source>
</evidence>
<comment type="caution">
    <text evidence="2">The sequence shown here is derived from an EMBL/GenBank/DDBJ whole genome shotgun (WGS) entry which is preliminary data.</text>
</comment>
<gene>
    <name evidence="2" type="ORF">GCM10012289_34620</name>
</gene>
<sequence>MNAMLAAALAIISQGGRVLICEPGGKAPLTRFLPNGVLSATDNPELASRWWRHEPNGNVAMATGHPWRDVLDIDVKPGGTGWPAFHRLRAAGLLPEPLVFVGTPSGGGHAHYVGTDQACGSLKRHFIDWKSSGGYVLTPPSVVDGRPYTLISERPEARAQLNWSSVRQFLDPPKPVRAAPHRASVGTGIDHLAAFLAGKTKPGRNQALFWAACRASENGASEVELHELYRAMQFGDGFDERQAARTVADAFRTTTRRTA</sequence>
<reference evidence="2" key="2">
    <citation type="submission" date="2020-09" db="EMBL/GenBank/DDBJ databases">
        <authorList>
            <person name="Sun Q."/>
            <person name="Zhou Y."/>
        </authorList>
    </citation>
    <scope>NUCLEOTIDE SEQUENCE</scope>
    <source>
        <strain evidence="2">CGMCC 4.7368</strain>
    </source>
</reference>